<dbReference type="PATRIC" id="fig|49338.4.peg.5729"/>
<protein>
    <recommendedName>
        <fullName evidence="4">DUF4446 domain-containing protein</fullName>
    </recommendedName>
</protein>
<dbReference type="RefSeq" id="WP_208926751.1">
    <property type="nucleotide sequence ID" value="NZ_JAYFNZ010000012.1"/>
</dbReference>
<dbReference type="AlphaFoldDB" id="A0A098B8L6"/>
<feature type="transmembrane region" description="Helical" evidence="2">
    <location>
        <begin position="12"/>
        <end position="31"/>
    </location>
</feature>
<sequence length="166" mass="18700">MNLEEIMPLSYWAIALVAVLCIVEFIWIVSLQNRLKGFQKSYLALQTFLDGSSLDQELKEYISGVNQIKGNVEKMEKRMDQVELKLRSAIDRAELVRFNAFDNMGSDLSFALALLNQQGDGVVLSSINNREESRVYAKPVSHGESSYHLSQEEKAAIGKAKESIKI</sequence>
<keyword evidence="2" id="KW-0812">Transmembrane</keyword>
<gene>
    <name evidence="3" type="ORF">DPCES_5323</name>
</gene>
<dbReference type="EMBL" id="LK996017">
    <property type="protein sequence ID" value="CDX05209.1"/>
    <property type="molecule type" value="Genomic_DNA"/>
</dbReference>
<evidence type="ECO:0000256" key="2">
    <source>
        <dbReference type="SAM" id="Phobius"/>
    </source>
</evidence>
<keyword evidence="1" id="KW-0175">Coiled coil</keyword>
<name>A0A098B8L6_DESHA</name>
<evidence type="ECO:0000256" key="1">
    <source>
        <dbReference type="SAM" id="Coils"/>
    </source>
</evidence>
<proteinExistence type="predicted"/>
<dbReference type="Pfam" id="PF14584">
    <property type="entry name" value="DUF4446"/>
    <property type="match status" value="1"/>
</dbReference>
<organism evidence="3">
    <name type="scientific">Desulfitobacterium hafniense</name>
    <name type="common">Desulfitobacterium frappieri</name>
    <dbReference type="NCBI Taxonomy" id="49338"/>
    <lineage>
        <taxon>Bacteria</taxon>
        <taxon>Bacillati</taxon>
        <taxon>Bacillota</taxon>
        <taxon>Clostridia</taxon>
        <taxon>Eubacteriales</taxon>
        <taxon>Desulfitobacteriaceae</taxon>
        <taxon>Desulfitobacterium</taxon>
    </lineage>
</organism>
<accession>A0A098B8L6</accession>
<evidence type="ECO:0000313" key="3">
    <source>
        <dbReference type="EMBL" id="CDX05209.1"/>
    </source>
</evidence>
<reference evidence="3" key="1">
    <citation type="submission" date="2014-07" db="EMBL/GenBank/DDBJ databases">
        <authorList>
            <person name="Hornung V.Bastian."/>
        </authorList>
    </citation>
    <scope>NUCLEOTIDE SEQUENCE</scope>
    <source>
        <strain evidence="3">PCE-S</strain>
    </source>
</reference>
<keyword evidence="2" id="KW-0472">Membrane</keyword>
<feature type="coiled-coil region" evidence="1">
    <location>
        <begin position="65"/>
        <end position="92"/>
    </location>
</feature>
<keyword evidence="2" id="KW-1133">Transmembrane helix</keyword>
<evidence type="ECO:0008006" key="4">
    <source>
        <dbReference type="Google" id="ProtNLM"/>
    </source>
</evidence>
<dbReference type="InterPro" id="IPR027981">
    <property type="entry name" value="DUF4446"/>
</dbReference>